<dbReference type="Gene3D" id="3.65.10.10">
    <property type="entry name" value="Enolpyruvate transferase domain"/>
    <property type="match status" value="1"/>
</dbReference>
<reference evidence="6 7" key="1">
    <citation type="submission" date="2018-06" db="EMBL/GenBank/DDBJ databases">
        <authorList>
            <consortium name="Pathogen Informatics"/>
            <person name="Doyle S."/>
        </authorList>
    </citation>
    <scope>NUCLEOTIDE SEQUENCE [LARGE SCALE GENOMIC DNA]</scope>
    <source>
        <strain evidence="6 7">NCTC11694</strain>
    </source>
</reference>
<evidence type="ECO:0000256" key="2">
    <source>
        <dbReference type="ARBA" id="ARBA00022605"/>
    </source>
</evidence>
<dbReference type="PANTHER" id="PTHR21090:SF5">
    <property type="entry name" value="PENTAFUNCTIONAL AROM POLYPEPTIDE"/>
    <property type="match status" value="1"/>
</dbReference>
<dbReference type="SUPFAM" id="SSF55205">
    <property type="entry name" value="EPT/RTPC-like"/>
    <property type="match status" value="1"/>
</dbReference>
<name>A0A7H4LW53_9ENTR</name>
<dbReference type="Pfam" id="PF00275">
    <property type="entry name" value="EPSP_synthase"/>
    <property type="match status" value="1"/>
</dbReference>
<dbReference type="GO" id="GO:0003866">
    <property type="term" value="F:3-phosphoshikimate 1-carboxyvinyltransferase activity"/>
    <property type="evidence" value="ECO:0007669"/>
    <property type="project" value="UniProtKB-EC"/>
</dbReference>
<dbReference type="InterPro" id="IPR013792">
    <property type="entry name" value="RNA3'P_cycl/enolpyr_Trfase_a/b"/>
</dbReference>
<dbReference type="FunFam" id="3.65.10.10:FF:000003">
    <property type="entry name" value="3-phosphoshikimate 1-carboxyvinyltransferase"/>
    <property type="match status" value="1"/>
</dbReference>
<keyword evidence="3 6" id="KW-0808">Transferase</keyword>
<comment type="caution">
    <text evidence="6">The sequence shown here is derived from an EMBL/GenBank/DDBJ whole genome shotgun (WGS) entry which is preliminary data.</text>
</comment>
<dbReference type="AlphaFoldDB" id="A0A7H4LW53"/>
<gene>
    <name evidence="6" type="primary">aroA_1</name>
    <name evidence="6" type="ORF">NCTC11694_01533</name>
</gene>
<evidence type="ECO:0000256" key="4">
    <source>
        <dbReference type="ARBA" id="ARBA00023141"/>
    </source>
</evidence>
<dbReference type="InterPro" id="IPR023193">
    <property type="entry name" value="EPSP_synthase_CS"/>
</dbReference>
<dbReference type="PROSITE" id="PS00885">
    <property type="entry name" value="EPSP_SYNTHASE_2"/>
    <property type="match status" value="1"/>
</dbReference>
<keyword evidence="4" id="KW-0057">Aromatic amino acid biosynthesis</keyword>
<evidence type="ECO:0000256" key="3">
    <source>
        <dbReference type="ARBA" id="ARBA00022679"/>
    </source>
</evidence>
<dbReference type="EMBL" id="UGJR01000002">
    <property type="protein sequence ID" value="STR40379.1"/>
    <property type="molecule type" value="Genomic_DNA"/>
</dbReference>
<dbReference type="Proteomes" id="UP000255050">
    <property type="component" value="Unassembled WGS sequence"/>
</dbReference>
<sequence length="168" mass="18710">MKVTGIGRNSVQGDIRFADVLEKMGATVTWGDDFIACTHGELNAIDMDNESYSGCGDDHRHGGPVREGPTTLRNIYNWRVKETDRLFAMATELRKVGAEVEEGEDYIRITPPAKLQFAEIGTYNDHRMAMCFSLVALSDTPVTILDPKCTAKTFPDYFEQLARISTLA</sequence>
<protein>
    <submittedName>
        <fullName evidence="6">3-phosphoshikimate 1-carboxyvinyltransferase</fullName>
        <ecNumber evidence="6">2.5.1.19</ecNumber>
    </submittedName>
</protein>
<dbReference type="GO" id="GO:0009423">
    <property type="term" value="P:chorismate biosynthetic process"/>
    <property type="evidence" value="ECO:0007669"/>
    <property type="project" value="TreeGrafter"/>
</dbReference>
<dbReference type="PANTHER" id="PTHR21090">
    <property type="entry name" value="AROM/DEHYDROQUINATE SYNTHASE"/>
    <property type="match status" value="1"/>
</dbReference>
<dbReference type="GO" id="GO:0008652">
    <property type="term" value="P:amino acid biosynthetic process"/>
    <property type="evidence" value="ECO:0007669"/>
    <property type="project" value="UniProtKB-KW"/>
</dbReference>
<keyword evidence="2" id="KW-0028">Amino-acid biosynthesis</keyword>
<keyword evidence="1" id="KW-0963">Cytoplasm</keyword>
<evidence type="ECO:0000256" key="1">
    <source>
        <dbReference type="ARBA" id="ARBA00022490"/>
    </source>
</evidence>
<dbReference type="InterPro" id="IPR001986">
    <property type="entry name" value="Enolpyruvate_Tfrase_dom"/>
</dbReference>
<organism evidence="6 7">
    <name type="scientific">Klebsiella michiganensis</name>
    <dbReference type="NCBI Taxonomy" id="1134687"/>
    <lineage>
        <taxon>Bacteria</taxon>
        <taxon>Pseudomonadati</taxon>
        <taxon>Pseudomonadota</taxon>
        <taxon>Gammaproteobacteria</taxon>
        <taxon>Enterobacterales</taxon>
        <taxon>Enterobacteriaceae</taxon>
        <taxon>Klebsiella/Raoultella group</taxon>
        <taxon>Klebsiella</taxon>
    </lineage>
</organism>
<feature type="domain" description="Enolpyruvate transferase" evidence="5">
    <location>
        <begin position="2"/>
        <end position="161"/>
    </location>
</feature>
<evidence type="ECO:0000259" key="5">
    <source>
        <dbReference type="Pfam" id="PF00275"/>
    </source>
</evidence>
<evidence type="ECO:0000313" key="7">
    <source>
        <dbReference type="Proteomes" id="UP000255050"/>
    </source>
</evidence>
<dbReference type="EC" id="2.5.1.19" evidence="6"/>
<dbReference type="GO" id="GO:0009073">
    <property type="term" value="P:aromatic amino acid family biosynthetic process"/>
    <property type="evidence" value="ECO:0007669"/>
    <property type="project" value="UniProtKB-KW"/>
</dbReference>
<dbReference type="InterPro" id="IPR036968">
    <property type="entry name" value="Enolpyruvate_Tfrase_sf"/>
</dbReference>
<evidence type="ECO:0000313" key="6">
    <source>
        <dbReference type="EMBL" id="STR40379.1"/>
    </source>
</evidence>
<accession>A0A7H4LW53</accession>
<proteinExistence type="predicted"/>